<gene>
    <name evidence="1" type="ORF">NM208_g1452</name>
</gene>
<dbReference type="EMBL" id="JANRMS010000075">
    <property type="protein sequence ID" value="KAJ3547559.1"/>
    <property type="molecule type" value="Genomic_DNA"/>
</dbReference>
<protein>
    <submittedName>
        <fullName evidence="1">Uncharacterized protein</fullName>
    </submittedName>
</protein>
<sequence>MDQRDKVAASTLAVAECGLSLASILQTSIDAYSGARSRLPKIVAVINSTATSLRQIHRLLEQSREVEEPIFKEVCLQDVDQLATRCKKVYVTIVSLFTQASESYRNGEDITELSTEDFKHFSLNIAKLGVWRDDRWRWLQPRLQLCQEELKQVKFGVVSRLLLGSVAQFQLQHPIRRQGAFEDEQSLRTYAENACNRRAKYARHIAKKRSKLQKRLARTESSASSVKTGSSSSRPPSRASTDTIAAPQSTRSSLELKSDRAEPSPDKHPAVADISKPDDKAAAPAPDVSVAETPDKTQQEEAQNKEAGDAPIVMDTDPSQARSHIQRLIPSWIRRLFSPNALREWENRDIEIVHLQLVSDSNIKRFTRLQIEDKEAKATLANIKSRRGLGHRQGLLEQYGSLDSITRLEIDHVVALMMESTIRERTWIAIDVMKARSPDPKPSSPSDFSIMLYFELGKELEPIRVKDNFGAEVIIPFASCQSWEMTRDVLRQHMWPIPTRLDVQCGRYSMYAADGRIIAPIVWKSSIQPGMSLKLKPLPAPPMPPPGSRFPRHGMPPRMPPPGIGPPRGPPFPGSHIVTVPVPEIIDVLAIYREMKELLDLDEEPTTDETYKLNVRELLGLWTNAVDTHIEHCDDSDSSAGWSSSSSSSGGSASIAD</sequence>
<name>A0ACC1SWL7_9HYPO</name>
<comment type="caution">
    <text evidence="1">The sequence shown here is derived from an EMBL/GenBank/DDBJ whole genome shotgun (WGS) entry which is preliminary data.</text>
</comment>
<dbReference type="Proteomes" id="UP001148629">
    <property type="component" value="Unassembled WGS sequence"/>
</dbReference>
<organism evidence="1 2">
    <name type="scientific">Fusarium decemcellulare</name>
    <dbReference type="NCBI Taxonomy" id="57161"/>
    <lineage>
        <taxon>Eukaryota</taxon>
        <taxon>Fungi</taxon>
        <taxon>Dikarya</taxon>
        <taxon>Ascomycota</taxon>
        <taxon>Pezizomycotina</taxon>
        <taxon>Sordariomycetes</taxon>
        <taxon>Hypocreomycetidae</taxon>
        <taxon>Hypocreales</taxon>
        <taxon>Nectriaceae</taxon>
        <taxon>Fusarium</taxon>
        <taxon>Fusarium decemcellulare species complex</taxon>
    </lineage>
</organism>
<keyword evidence="2" id="KW-1185">Reference proteome</keyword>
<proteinExistence type="predicted"/>
<evidence type="ECO:0000313" key="2">
    <source>
        <dbReference type="Proteomes" id="UP001148629"/>
    </source>
</evidence>
<evidence type="ECO:0000313" key="1">
    <source>
        <dbReference type="EMBL" id="KAJ3547559.1"/>
    </source>
</evidence>
<accession>A0ACC1SWL7</accession>
<reference evidence="1" key="1">
    <citation type="submission" date="2022-08" db="EMBL/GenBank/DDBJ databases">
        <title>Genome Sequence of Fusarium decemcellulare.</title>
        <authorList>
            <person name="Buettner E."/>
        </authorList>
    </citation>
    <scope>NUCLEOTIDE SEQUENCE</scope>
    <source>
        <strain evidence="1">Babe19</strain>
    </source>
</reference>